<dbReference type="InterPro" id="IPR028103">
    <property type="entry name" value="Spatacsin"/>
</dbReference>
<dbReference type="Proteomes" id="UP001529510">
    <property type="component" value="Unassembled WGS sequence"/>
</dbReference>
<organism evidence="1 2">
    <name type="scientific">Cirrhinus mrigala</name>
    <name type="common">Mrigala</name>
    <dbReference type="NCBI Taxonomy" id="683832"/>
    <lineage>
        <taxon>Eukaryota</taxon>
        <taxon>Metazoa</taxon>
        <taxon>Chordata</taxon>
        <taxon>Craniata</taxon>
        <taxon>Vertebrata</taxon>
        <taxon>Euteleostomi</taxon>
        <taxon>Actinopterygii</taxon>
        <taxon>Neopterygii</taxon>
        <taxon>Teleostei</taxon>
        <taxon>Ostariophysi</taxon>
        <taxon>Cypriniformes</taxon>
        <taxon>Cyprinidae</taxon>
        <taxon>Labeoninae</taxon>
        <taxon>Labeonini</taxon>
        <taxon>Cirrhinus</taxon>
    </lineage>
</organism>
<dbReference type="PANTHER" id="PTHR13650:SF0">
    <property type="entry name" value="SPATACSIN"/>
    <property type="match status" value="1"/>
</dbReference>
<sequence>QGLFVQSEMEDFEQLLWRLAQAGGVMQHGKDPPVPDFQSSQGQEFHQRFILHCLENSLRYLLYSYLEHY</sequence>
<keyword evidence="2" id="KW-1185">Reference proteome</keyword>
<accession>A0ABD0N023</accession>
<evidence type="ECO:0000313" key="2">
    <source>
        <dbReference type="Proteomes" id="UP001529510"/>
    </source>
</evidence>
<comment type="caution">
    <text evidence="1">The sequence shown here is derived from an EMBL/GenBank/DDBJ whole genome shotgun (WGS) entry which is preliminary data.</text>
</comment>
<evidence type="ECO:0000313" key="1">
    <source>
        <dbReference type="EMBL" id="KAL0155534.1"/>
    </source>
</evidence>
<proteinExistence type="predicted"/>
<feature type="non-terminal residue" evidence="1">
    <location>
        <position position="69"/>
    </location>
</feature>
<gene>
    <name evidence="1" type="ORF">M9458_049797</name>
</gene>
<name>A0ABD0N023_CIRMR</name>
<dbReference type="AlphaFoldDB" id="A0ABD0N023"/>
<dbReference type="EMBL" id="JAMKFB020000025">
    <property type="protein sequence ID" value="KAL0155534.1"/>
    <property type="molecule type" value="Genomic_DNA"/>
</dbReference>
<feature type="non-terminal residue" evidence="1">
    <location>
        <position position="1"/>
    </location>
</feature>
<reference evidence="1 2" key="1">
    <citation type="submission" date="2024-05" db="EMBL/GenBank/DDBJ databases">
        <title>Genome sequencing and assembly of Indian major carp, Cirrhinus mrigala (Hamilton, 1822).</title>
        <authorList>
            <person name="Mohindra V."/>
            <person name="Chowdhury L.M."/>
            <person name="Lal K."/>
            <person name="Jena J.K."/>
        </authorList>
    </citation>
    <scope>NUCLEOTIDE SEQUENCE [LARGE SCALE GENOMIC DNA]</scope>
    <source>
        <strain evidence="1">CM1030</strain>
        <tissue evidence="1">Blood</tissue>
    </source>
</reference>
<protein>
    <submittedName>
        <fullName evidence="1">Uncharacterized protein</fullName>
    </submittedName>
</protein>
<dbReference type="PANTHER" id="PTHR13650">
    <property type="entry name" value="SPATACSIN"/>
    <property type="match status" value="1"/>
</dbReference>